<dbReference type="EMBL" id="QXFY01000600">
    <property type="protein sequence ID" value="KAE9340010.1"/>
    <property type="molecule type" value="Genomic_DNA"/>
</dbReference>
<dbReference type="EMBL" id="QXGA01003642">
    <property type="protein sequence ID" value="KAE9080957.1"/>
    <property type="molecule type" value="Genomic_DNA"/>
</dbReference>
<dbReference type="Proteomes" id="UP000488956">
    <property type="component" value="Unassembled WGS sequence"/>
</dbReference>
<dbReference type="EMBL" id="QXGF01002292">
    <property type="protein sequence ID" value="KAE8925323.1"/>
    <property type="molecule type" value="Genomic_DNA"/>
</dbReference>
<dbReference type="Proteomes" id="UP000441208">
    <property type="component" value="Unassembled WGS sequence"/>
</dbReference>
<dbReference type="EMBL" id="QXFZ01002453">
    <property type="protein sequence ID" value="KAE9076961.1"/>
    <property type="molecule type" value="Genomic_DNA"/>
</dbReference>
<dbReference type="Proteomes" id="UP000433483">
    <property type="component" value="Unassembled WGS sequence"/>
</dbReference>
<dbReference type="Proteomes" id="UP000437068">
    <property type="component" value="Unassembled WGS sequence"/>
</dbReference>
<dbReference type="AlphaFoldDB" id="A0A6A3IA94"/>
<dbReference type="EMBL" id="QXFW01002530">
    <property type="protein sequence ID" value="KAE8977685.1"/>
    <property type="molecule type" value="Genomic_DNA"/>
</dbReference>
<dbReference type="Proteomes" id="UP000440732">
    <property type="component" value="Unassembled WGS sequence"/>
</dbReference>
<proteinExistence type="predicted"/>
<evidence type="ECO:0000313" key="12">
    <source>
        <dbReference type="Proteomes" id="UP000433483"/>
    </source>
</evidence>
<evidence type="ECO:0000313" key="18">
    <source>
        <dbReference type="Proteomes" id="UP000476176"/>
    </source>
</evidence>
<keyword evidence="12" id="KW-1185">Reference proteome</keyword>
<dbReference type="Proteomes" id="UP000460718">
    <property type="component" value="Unassembled WGS sequence"/>
</dbReference>
<dbReference type="Proteomes" id="UP000486351">
    <property type="component" value="Unassembled WGS sequence"/>
</dbReference>
<dbReference type="EMBL" id="QXGB01002712">
    <property type="protein sequence ID" value="KAE9175610.1"/>
    <property type="molecule type" value="Genomic_DNA"/>
</dbReference>
<dbReference type="Proteomes" id="UP000440367">
    <property type="component" value="Unassembled WGS sequence"/>
</dbReference>
<evidence type="ECO:0000313" key="9">
    <source>
        <dbReference type="EMBL" id="KAE9280813.1"/>
    </source>
</evidence>
<evidence type="ECO:0000313" key="8">
    <source>
        <dbReference type="EMBL" id="KAE9187066.1"/>
    </source>
</evidence>
<evidence type="ECO:0000313" key="15">
    <source>
        <dbReference type="Proteomes" id="UP000440732"/>
    </source>
</evidence>
<sequence length="58" mass="6385">MLASTTGPCMDIFCVVVAFQRVVAFVLRGANLEMTLFPFTRVVTSAGMVCYICSHSEY</sequence>
<dbReference type="EMBL" id="QXGD01002560">
    <property type="protein sequence ID" value="KAE9187066.1"/>
    <property type="molecule type" value="Genomic_DNA"/>
</dbReference>
<dbReference type="EMBL" id="QXGC01003634">
    <property type="protein sequence ID" value="KAE9174212.1"/>
    <property type="molecule type" value="Genomic_DNA"/>
</dbReference>
<evidence type="ECO:0000313" key="6">
    <source>
        <dbReference type="EMBL" id="KAE9174212.1"/>
    </source>
</evidence>
<accession>A0A6A3IA94</accession>
<evidence type="ECO:0000313" key="3">
    <source>
        <dbReference type="EMBL" id="KAE9075699.1"/>
    </source>
</evidence>
<evidence type="ECO:0000313" key="1">
    <source>
        <dbReference type="EMBL" id="KAE8925323.1"/>
    </source>
</evidence>
<protein>
    <submittedName>
        <fullName evidence="2">Uncharacterized protein</fullName>
    </submittedName>
</protein>
<evidence type="ECO:0000313" key="14">
    <source>
        <dbReference type="Proteomes" id="UP000440367"/>
    </source>
</evidence>
<evidence type="ECO:0000313" key="13">
    <source>
        <dbReference type="Proteomes" id="UP000437068"/>
    </source>
</evidence>
<evidence type="ECO:0000313" key="2">
    <source>
        <dbReference type="EMBL" id="KAE8977685.1"/>
    </source>
</evidence>
<name>A0A6A3IA94_9STRA</name>
<reference evidence="17 18" key="1">
    <citation type="submission" date="2018-09" db="EMBL/GenBank/DDBJ databases">
        <title>Genomic investigation of the strawberry pathogen Phytophthora fragariae indicates pathogenicity is determined by transcriptional variation in three key races.</title>
        <authorList>
            <person name="Adams T.M."/>
            <person name="Armitage A.D."/>
            <person name="Sobczyk M.K."/>
            <person name="Bates H.J."/>
            <person name="Dunwell J.M."/>
            <person name="Nellist C.F."/>
            <person name="Harrison R.J."/>
        </authorList>
    </citation>
    <scope>NUCLEOTIDE SEQUENCE [LARGE SCALE GENOMIC DNA]</scope>
    <source>
        <strain evidence="9 13">A4</strain>
        <strain evidence="8 14">BC-1</strain>
        <strain evidence="6 18">BC-23</strain>
        <strain evidence="7 12">NOV-27</strain>
        <strain evidence="5 15">NOV-5</strain>
        <strain evidence="4 16">NOV-71</strain>
        <strain evidence="10 19">NOV-77</strain>
        <strain evidence="1 11">NOV-9</strain>
        <strain evidence="3 20">ONT-3</strain>
        <strain evidence="2 17">SCRP245</strain>
    </source>
</reference>
<evidence type="ECO:0000313" key="17">
    <source>
        <dbReference type="Proteomes" id="UP000460718"/>
    </source>
</evidence>
<evidence type="ECO:0000313" key="7">
    <source>
        <dbReference type="EMBL" id="KAE9175610.1"/>
    </source>
</evidence>
<evidence type="ECO:0000313" key="11">
    <source>
        <dbReference type="Proteomes" id="UP000429523"/>
    </source>
</evidence>
<dbReference type="EMBL" id="QXFX01002571">
    <property type="protein sequence ID" value="KAE9075699.1"/>
    <property type="molecule type" value="Genomic_DNA"/>
</dbReference>
<dbReference type="Proteomes" id="UP000429523">
    <property type="component" value="Unassembled WGS sequence"/>
</dbReference>
<evidence type="ECO:0000313" key="5">
    <source>
        <dbReference type="EMBL" id="KAE9080957.1"/>
    </source>
</evidence>
<gene>
    <name evidence="9" type="ORF">PF001_g24058</name>
    <name evidence="8" type="ORF">PF002_g25703</name>
    <name evidence="6" type="ORF">PF004_g26721</name>
    <name evidence="7" type="ORF">PF005_g25330</name>
    <name evidence="5" type="ORF">PF006_g27216</name>
    <name evidence="4" type="ORF">PF007_g24433</name>
    <name evidence="10" type="ORF">PF008_g11304</name>
    <name evidence="1" type="ORF">PF009_g24468</name>
    <name evidence="3" type="ORF">PF010_g24204</name>
    <name evidence="2" type="ORF">PF011_g23556</name>
</gene>
<evidence type="ECO:0000313" key="19">
    <source>
        <dbReference type="Proteomes" id="UP000486351"/>
    </source>
</evidence>
<dbReference type="Proteomes" id="UP000476176">
    <property type="component" value="Unassembled WGS sequence"/>
</dbReference>
<evidence type="ECO:0000313" key="16">
    <source>
        <dbReference type="Proteomes" id="UP000441208"/>
    </source>
</evidence>
<evidence type="ECO:0000313" key="20">
    <source>
        <dbReference type="Proteomes" id="UP000488956"/>
    </source>
</evidence>
<organism evidence="2 17">
    <name type="scientific">Phytophthora fragariae</name>
    <dbReference type="NCBI Taxonomy" id="53985"/>
    <lineage>
        <taxon>Eukaryota</taxon>
        <taxon>Sar</taxon>
        <taxon>Stramenopiles</taxon>
        <taxon>Oomycota</taxon>
        <taxon>Peronosporomycetes</taxon>
        <taxon>Peronosporales</taxon>
        <taxon>Peronosporaceae</taxon>
        <taxon>Phytophthora</taxon>
    </lineage>
</organism>
<comment type="caution">
    <text evidence="2">The sequence shown here is derived from an EMBL/GenBank/DDBJ whole genome shotgun (WGS) entry which is preliminary data.</text>
</comment>
<evidence type="ECO:0000313" key="10">
    <source>
        <dbReference type="EMBL" id="KAE9340010.1"/>
    </source>
</evidence>
<dbReference type="EMBL" id="QXGE01002569">
    <property type="protein sequence ID" value="KAE9280813.1"/>
    <property type="molecule type" value="Genomic_DNA"/>
</dbReference>
<evidence type="ECO:0000313" key="4">
    <source>
        <dbReference type="EMBL" id="KAE9076961.1"/>
    </source>
</evidence>